<dbReference type="CDD" id="cd10434">
    <property type="entry name" value="GIY-YIG_UvrC_Cho"/>
    <property type="match status" value="1"/>
</dbReference>
<dbReference type="InterPro" id="IPR036397">
    <property type="entry name" value="RNaseH_sf"/>
</dbReference>
<sequence length="561" mass="60723">MDPSDPLRTAEFLVVDTETNGLGGDACELTEIGAVLVGGGELHDRWETLVPTRRPLSRRIQAYTGISQAMVDEAPPAPATLPELAVLLRGRVMVAHSASFDVRVLRQAFRRAGVPWPEPPVLCTVAMARRLHPLARQRKLALLAASLGIEVEVSHRALADAETCARIFSALFPRLCANAVTIAEAQDLLGPVRPARRRTAGATDGGHLPAGARRRLPDLSGVTDDPGVYVARNDAGQVLYVGKSMRVRTRVRAHFAPSSPSTAWTARAETVEHHPTISELGALVLERRLVDELRPPGNALLKEVDEWVWLRCRLDIPFPVLEVAREPAAGAAVNAGPLRGRAAAAELAEQLTSLFGLRRCGRKLMLREHPSAYGQMGRCLSPCLGDLDPNLYRRRLDDALGVLTARNPRRAILAHVDDQLAGAVAQAQFERATWLARRRERLEVLLARVGPGLARTADRPRLVLADGSGGDRWEVFWLVGGRVADWGPLPGIDELQARTATALRGTTRPLDAGEIAAARTAATWIAVNEPYALELGTPPSRARLERFVRACGAAPEVALAA</sequence>
<dbReference type="InterPro" id="IPR013520">
    <property type="entry name" value="Ribonucl_H"/>
</dbReference>
<dbReference type="InterPro" id="IPR006054">
    <property type="entry name" value="DnaQ"/>
</dbReference>
<feature type="region of interest" description="Disordered" evidence="1">
    <location>
        <begin position="198"/>
        <end position="217"/>
    </location>
</feature>
<dbReference type="InterPro" id="IPR035901">
    <property type="entry name" value="GIY-YIG_endonuc_sf"/>
</dbReference>
<gene>
    <name evidence="3" type="ORF">UFOPK3674_00393</name>
</gene>
<dbReference type="Gene3D" id="3.40.1440.10">
    <property type="entry name" value="GIY-YIG endonuclease"/>
    <property type="match status" value="1"/>
</dbReference>
<dbReference type="PANTHER" id="PTHR30562">
    <property type="entry name" value="UVRC/OXIDOREDUCTASE"/>
    <property type="match status" value="1"/>
</dbReference>
<proteinExistence type="predicted"/>
<dbReference type="GO" id="GO:0003887">
    <property type="term" value="F:DNA-directed DNA polymerase activity"/>
    <property type="evidence" value="ECO:0007669"/>
    <property type="project" value="InterPro"/>
</dbReference>
<dbReference type="PROSITE" id="PS50164">
    <property type="entry name" value="GIY_YIG"/>
    <property type="match status" value="1"/>
</dbReference>
<dbReference type="InterPro" id="IPR050066">
    <property type="entry name" value="UvrABC_protein_C"/>
</dbReference>
<dbReference type="GO" id="GO:0006289">
    <property type="term" value="P:nucleotide-excision repair"/>
    <property type="evidence" value="ECO:0007669"/>
    <property type="project" value="InterPro"/>
</dbReference>
<dbReference type="Pfam" id="PF00929">
    <property type="entry name" value="RNase_T"/>
    <property type="match status" value="1"/>
</dbReference>
<dbReference type="EMBL" id="CAFBMX010000002">
    <property type="protein sequence ID" value="CAB4918613.1"/>
    <property type="molecule type" value="Genomic_DNA"/>
</dbReference>
<accession>A0A6J7HN25</accession>
<evidence type="ECO:0000259" key="2">
    <source>
        <dbReference type="PROSITE" id="PS50164"/>
    </source>
</evidence>
<dbReference type="SUPFAM" id="SSF53098">
    <property type="entry name" value="Ribonuclease H-like"/>
    <property type="match status" value="1"/>
</dbReference>
<name>A0A6J7HN25_9ZZZZ</name>
<dbReference type="InterPro" id="IPR000305">
    <property type="entry name" value="GIY-YIG_endonuc"/>
</dbReference>
<dbReference type="GO" id="GO:0006260">
    <property type="term" value="P:DNA replication"/>
    <property type="evidence" value="ECO:0007669"/>
    <property type="project" value="InterPro"/>
</dbReference>
<dbReference type="SMART" id="SM00465">
    <property type="entry name" value="GIYc"/>
    <property type="match status" value="1"/>
</dbReference>
<protein>
    <submittedName>
        <fullName evidence="3">Unannotated protein</fullName>
    </submittedName>
</protein>
<dbReference type="AlphaFoldDB" id="A0A6J7HN25"/>
<dbReference type="SUPFAM" id="SSF82771">
    <property type="entry name" value="GIY-YIG endonuclease"/>
    <property type="match status" value="1"/>
</dbReference>
<dbReference type="PANTHER" id="PTHR30562:SF1">
    <property type="entry name" value="UVRABC SYSTEM PROTEIN C"/>
    <property type="match status" value="1"/>
</dbReference>
<dbReference type="InterPro" id="IPR012337">
    <property type="entry name" value="RNaseH-like_sf"/>
</dbReference>
<dbReference type="InterPro" id="IPR047296">
    <property type="entry name" value="GIY-YIG_UvrC_Cho"/>
</dbReference>
<dbReference type="GO" id="GO:0009380">
    <property type="term" value="C:excinuclease repair complex"/>
    <property type="evidence" value="ECO:0007669"/>
    <property type="project" value="TreeGrafter"/>
</dbReference>
<dbReference type="GO" id="GO:0003677">
    <property type="term" value="F:DNA binding"/>
    <property type="evidence" value="ECO:0007669"/>
    <property type="project" value="InterPro"/>
</dbReference>
<dbReference type="Pfam" id="PF01541">
    <property type="entry name" value="GIY-YIG"/>
    <property type="match status" value="1"/>
</dbReference>
<dbReference type="SMART" id="SM00479">
    <property type="entry name" value="EXOIII"/>
    <property type="match status" value="1"/>
</dbReference>
<evidence type="ECO:0000256" key="1">
    <source>
        <dbReference type="SAM" id="MobiDB-lite"/>
    </source>
</evidence>
<dbReference type="CDD" id="cd06127">
    <property type="entry name" value="DEDDh"/>
    <property type="match status" value="1"/>
</dbReference>
<organism evidence="3">
    <name type="scientific">freshwater metagenome</name>
    <dbReference type="NCBI Taxonomy" id="449393"/>
    <lineage>
        <taxon>unclassified sequences</taxon>
        <taxon>metagenomes</taxon>
        <taxon>ecological metagenomes</taxon>
    </lineage>
</organism>
<evidence type="ECO:0000313" key="3">
    <source>
        <dbReference type="EMBL" id="CAB4918613.1"/>
    </source>
</evidence>
<feature type="domain" description="GIY-YIG" evidence="2">
    <location>
        <begin position="224"/>
        <end position="299"/>
    </location>
</feature>
<dbReference type="Gene3D" id="3.30.420.10">
    <property type="entry name" value="Ribonuclease H-like superfamily/Ribonuclease H"/>
    <property type="match status" value="1"/>
</dbReference>
<dbReference type="FunFam" id="3.30.420.10:FF:000045">
    <property type="entry name" value="3'-5' exonuclease DinG"/>
    <property type="match status" value="1"/>
</dbReference>
<reference evidence="3" key="1">
    <citation type="submission" date="2020-05" db="EMBL/GenBank/DDBJ databases">
        <authorList>
            <person name="Chiriac C."/>
            <person name="Salcher M."/>
            <person name="Ghai R."/>
            <person name="Kavagutti S V."/>
        </authorList>
    </citation>
    <scope>NUCLEOTIDE SEQUENCE</scope>
</reference>
<dbReference type="NCBIfam" id="TIGR00573">
    <property type="entry name" value="dnaq"/>
    <property type="match status" value="1"/>
</dbReference>